<evidence type="ECO:0000313" key="1">
    <source>
        <dbReference type="EMBL" id="TCO68210.1"/>
    </source>
</evidence>
<proteinExistence type="predicted"/>
<protein>
    <submittedName>
        <fullName evidence="1">Uncharacterized protein</fullName>
    </submittedName>
</protein>
<dbReference type="EMBL" id="SLWU01000003">
    <property type="protein sequence ID" value="TCO68210.1"/>
    <property type="molecule type" value="Genomic_DNA"/>
</dbReference>
<gene>
    <name evidence="1" type="ORF">EV203_103107</name>
</gene>
<name>A0A4V2S9J9_9THEO</name>
<dbReference type="AlphaFoldDB" id="A0A4V2S9J9"/>
<dbReference type="Proteomes" id="UP000294886">
    <property type="component" value="Unassembled WGS sequence"/>
</dbReference>
<dbReference type="RefSeq" id="WP_011026133.1">
    <property type="nucleotide sequence ID" value="NZ_SLWU01000003.1"/>
</dbReference>
<evidence type="ECO:0000313" key="2">
    <source>
        <dbReference type="Proteomes" id="UP000294886"/>
    </source>
</evidence>
<organism evidence="1 2">
    <name type="scientific">Caldanaerobacter subterraneus</name>
    <dbReference type="NCBI Taxonomy" id="911092"/>
    <lineage>
        <taxon>Bacteria</taxon>
        <taxon>Bacillati</taxon>
        <taxon>Bacillota</taxon>
        <taxon>Clostridia</taxon>
        <taxon>Thermoanaerobacterales</taxon>
        <taxon>Thermoanaerobacteraceae</taxon>
        <taxon>Caldanaerobacter</taxon>
    </lineage>
</organism>
<reference evidence="1 2" key="1">
    <citation type="submission" date="2019-03" db="EMBL/GenBank/DDBJ databases">
        <title>Genomic Encyclopedia of Type Strains, Phase IV (KMG-IV): sequencing the most valuable type-strain genomes for metagenomic binning, comparative biology and taxonomic classification.</title>
        <authorList>
            <person name="Goeker M."/>
        </authorList>
    </citation>
    <scope>NUCLEOTIDE SEQUENCE [LARGE SCALE GENOMIC DNA]</scope>
    <source>
        <strain evidence="1 2">DSM 13054</strain>
    </source>
</reference>
<comment type="caution">
    <text evidence="1">The sequence shown here is derived from an EMBL/GenBank/DDBJ whole genome shotgun (WGS) entry which is preliminary data.</text>
</comment>
<sequence length="102" mass="11643">MDKNIKLIELWGNEIWIIFSPHSLDRIKDRNIIKGLVIDTIKSAQEELGEIKVNQDFVIINTFADITVAGIFTSPNEILIKTVVNKGENFHPRKTDIIIKLS</sequence>
<accession>A0A4V2S9J9</accession>